<name>A0A8C8VLC6_9SAUR</name>
<dbReference type="GO" id="GO:0071285">
    <property type="term" value="P:cellular response to lithium ion"/>
    <property type="evidence" value="ECO:0007669"/>
    <property type="project" value="TreeGrafter"/>
</dbReference>
<evidence type="ECO:0000313" key="9">
    <source>
        <dbReference type="Ensembl" id="ENSPCEP00000016531.1"/>
    </source>
</evidence>
<organism evidence="9 10">
    <name type="scientific">Pelusios castaneus</name>
    <name type="common">West African mud turtle</name>
    <dbReference type="NCBI Taxonomy" id="367368"/>
    <lineage>
        <taxon>Eukaryota</taxon>
        <taxon>Metazoa</taxon>
        <taxon>Chordata</taxon>
        <taxon>Craniata</taxon>
        <taxon>Vertebrata</taxon>
        <taxon>Euteleostomi</taxon>
        <taxon>Archelosauria</taxon>
        <taxon>Testudinata</taxon>
        <taxon>Testudines</taxon>
        <taxon>Pleurodira</taxon>
        <taxon>Pelomedusidae</taxon>
        <taxon>Pelusios</taxon>
    </lineage>
</organism>
<dbReference type="Pfam" id="PF00939">
    <property type="entry name" value="Na_sulph_symp"/>
    <property type="match status" value="1"/>
</dbReference>
<feature type="transmembrane region" description="Helical" evidence="7">
    <location>
        <begin position="253"/>
        <end position="273"/>
    </location>
</feature>
<comment type="subcellular location">
    <subcellularLocation>
        <location evidence="1">Membrane</location>
        <topology evidence="1">Multi-pass membrane protein</topology>
    </subcellularLocation>
</comment>
<evidence type="ECO:0000256" key="3">
    <source>
        <dbReference type="ARBA" id="ARBA00022692"/>
    </source>
</evidence>
<feature type="transmembrane region" description="Helical" evidence="7">
    <location>
        <begin position="67"/>
        <end position="94"/>
    </location>
</feature>
<feature type="chain" id="PRO_5034887017" evidence="8">
    <location>
        <begin position="20"/>
        <end position="625"/>
    </location>
</feature>
<keyword evidence="5 7" id="KW-0472">Membrane</keyword>
<dbReference type="GO" id="GO:0015141">
    <property type="term" value="F:succinate transmembrane transporter activity"/>
    <property type="evidence" value="ECO:0007669"/>
    <property type="project" value="TreeGrafter"/>
</dbReference>
<feature type="transmembrane region" description="Helical" evidence="7">
    <location>
        <begin position="553"/>
        <end position="573"/>
    </location>
</feature>
<dbReference type="GO" id="GO:0005886">
    <property type="term" value="C:plasma membrane"/>
    <property type="evidence" value="ECO:0007669"/>
    <property type="project" value="TreeGrafter"/>
</dbReference>
<evidence type="ECO:0000256" key="7">
    <source>
        <dbReference type="SAM" id="Phobius"/>
    </source>
</evidence>
<keyword evidence="6" id="KW-0915">Sodium</keyword>
<dbReference type="GO" id="GO:0015138">
    <property type="term" value="F:fumarate transmembrane transporter activity"/>
    <property type="evidence" value="ECO:0007669"/>
    <property type="project" value="TreeGrafter"/>
</dbReference>
<feature type="transmembrane region" description="Helical" evidence="7">
    <location>
        <begin position="299"/>
        <end position="321"/>
    </location>
</feature>
<feature type="transmembrane region" description="Helical" evidence="7">
    <location>
        <begin position="115"/>
        <end position="132"/>
    </location>
</feature>
<dbReference type="PANTHER" id="PTHR10283:SF82">
    <property type="entry name" value="SOLUTE CARRIER FAMILY 13 MEMBER 2"/>
    <property type="match status" value="1"/>
</dbReference>
<dbReference type="Proteomes" id="UP000694393">
    <property type="component" value="Unplaced"/>
</dbReference>
<reference evidence="9" key="1">
    <citation type="submission" date="2025-08" db="UniProtKB">
        <authorList>
            <consortium name="Ensembl"/>
        </authorList>
    </citation>
    <scope>IDENTIFICATION</scope>
</reference>
<keyword evidence="6" id="KW-0813">Transport</keyword>
<evidence type="ECO:0000256" key="8">
    <source>
        <dbReference type="SAM" id="SignalP"/>
    </source>
</evidence>
<keyword evidence="6" id="KW-0739">Sodium transport</keyword>
<keyword evidence="10" id="KW-1185">Reference proteome</keyword>
<feature type="transmembrane region" description="Helical" evidence="7">
    <location>
        <begin position="138"/>
        <end position="166"/>
    </location>
</feature>
<evidence type="ECO:0000256" key="1">
    <source>
        <dbReference type="ARBA" id="ARBA00004141"/>
    </source>
</evidence>
<keyword evidence="4 7" id="KW-1133">Transmembrane helix</keyword>
<evidence type="ECO:0000256" key="6">
    <source>
        <dbReference type="ARBA" id="ARBA00023201"/>
    </source>
</evidence>
<comment type="similarity">
    <text evidence="2">Belongs to the SLC13A/DASS transporter (TC 2.A.47) family. NADC subfamily.</text>
</comment>
<feature type="transmembrane region" description="Helical" evidence="7">
    <location>
        <begin position="585"/>
        <end position="607"/>
    </location>
</feature>
<feature type="signal peptide" evidence="8">
    <location>
        <begin position="1"/>
        <end position="19"/>
    </location>
</feature>
<keyword evidence="3 7" id="KW-0812">Transmembrane</keyword>
<dbReference type="GO" id="GO:0015139">
    <property type="term" value="F:alpha-ketoglutarate transmembrane transporter activity"/>
    <property type="evidence" value="ECO:0007669"/>
    <property type="project" value="TreeGrafter"/>
</dbReference>
<proteinExistence type="inferred from homology"/>
<evidence type="ECO:0000256" key="2">
    <source>
        <dbReference type="ARBA" id="ARBA00006772"/>
    </source>
</evidence>
<keyword evidence="8" id="KW-0732">Signal</keyword>
<dbReference type="Ensembl" id="ENSPCET00000017111.1">
    <property type="protein sequence ID" value="ENSPCEP00000016531.1"/>
    <property type="gene ID" value="ENSPCEG00000012972.1"/>
</dbReference>
<dbReference type="InterPro" id="IPR001898">
    <property type="entry name" value="SLC13A/DASS"/>
</dbReference>
<sequence length="625" mass="68482">MIDFFFLLEILSLLAKVLPQSHQNRDSPIFLSQVSDKAIEWSAPFSMAGLVTGVCSPSLPREARCGYVIILMALFWCMEVLPLAVTALFPVVLFPLMNIMDSTKVCMEYLKDTNMLFIGGLMVAIAVEHWNLHKRIALSVLLIVGVRPALLIMGFMTVTAFLSMWISNTATTAMMIPIAQAVLEQLHNSEHEMSPGGDVAGSINKAFELQEGPQKSELNQETQKQDNGHVLTVEEEGELNKEKQLKDMQHVTFCKGMSLSVCYAASIGGIATLTGTTPNLVMKGQVDELFPNNNNVVNFASWFTFAFPTMLVLLALSWIWLQTMFLGFDFRKNFGCGADAAMKAKQKMAYRIIKDEHKKLGPMSFAEIAVTVLFILLVVLWFTRDPGFMPGWATNVFNHNGKSYVTDATVVIFISLLMFLIPSEVPSCFCCARSHQAQEDSTSQIPVTPTLLDWKTINQKMPWNIVILLGGGFALAKGSEESGLSSWLGSKLTPLQNIPSPATVLLVCLLVATFTECTSNVATTTLFLPILASMAQAICLNPLYVMLPCTLSASLAFMLPVATPPNAIAFSYGQLKVLDMAKAGSVLNIVGVLTIMLAINTWGYSLFDLSNFPVWANSTASASCH</sequence>
<protein>
    <submittedName>
        <fullName evidence="9">Solute carrier family 13 member 2</fullName>
    </submittedName>
</protein>
<evidence type="ECO:0000256" key="4">
    <source>
        <dbReference type="ARBA" id="ARBA00022989"/>
    </source>
</evidence>
<feature type="transmembrane region" description="Helical" evidence="7">
    <location>
        <begin position="403"/>
        <end position="421"/>
    </location>
</feature>
<accession>A0A8C8VLC6</accession>
<reference evidence="9" key="2">
    <citation type="submission" date="2025-09" db="UniProtKB">
        <authorList>
            <consortium name="Ensembl"/>
        </authorList>
    </citation>
    <scope>IDENTIFICATION</scope>
</reference>
<evidence type="ECO:0000256" key="5">
    <source>
        <dbReference type="ARBA" id="ARBA00023136"/>
    </source>
</evidence>
<feature type="transmembrane region" description="Helical" evidence="7">
    <location>
        <begin position="526"/>
        <end position="547"/>
    </location>
</feature>
<feature type="transmembrane region" description="Helical" evidence="7">
    <location>
        <begin position="360"/>
        <end position="383"/>
    </location>
</feature>
<keyword evidence="6" id="KW-0406">Ion transport</keyword>
<evidence type="ECO:0000313" key="10">
    <source>
        <dbReference type="Proteomes" id="UP000694393"/>
    </source>
</evidence>
<dbReference type="PANTHER" id="PTHR10283">
    <property type="entry name" value="SOLUTE CARRIER FAMILY 13 MEMBER"/>
    <property type="match status" value="1"/>
</dbReference>
<dbReference type="CDD" id="cd01115">
    <property type="entry name" value="SLC13_permease"/>
    <property type="match status" value="1"/>
</dbReference>
<dbReference type="GO" id="GO:0017153">
    <property type="term" value="F:sodium:dicarboxylate symporter activity"/>
    <property type="evidence" value="ECO:0007669"/>
    <property type="project" value="TreeGrafter"/>
</dbReference>
<dbReference type="AlphaFoldDB" id="A0A8C8VLC6"/>